<accession>A0A0P7VQB7</accession>
<dbReference type="FunFam" id="2.10.25.10:FF:000188">
    <property type="entry name" value="Laminin subunit gamma 2"/>
    <property type="match status" value="1"/>
</dbReference>
<reference evidence="7 8" key="1">
    <citation type="submission" date="2015-08" db="EMBL/GenBank/DDBJ databases">
        <title>The genome of the Asian arowana (Scleropages formosus).</title>
        <authorList>
            <person name="Tan M.H."/>
            <person name="Gan H.M."/>
            <person name="Croft L.J."/>
            <person name="Austin C.M."/>
        </authorList>
    </citation>
    <scope>NUCLEOTIDE SEQUENCE [LARGE SCALE GENOMIC DNA]</scope>
    <source>
        <strain evidence="7">Aro1</strain>
    </source>
</reference>
<keyword evidence="2" id="KW-0677">Repeat</keyword>
<evidence type="ECO:0000256" key="5">
    <source>
        <dbReference type="ARBA" id="ARBA00023292"/>
    </source>
</evidence>
<keyword evidence="1" id="KW-0732">Signal</keyword>
<dbReference type="PANTHER" id="PTHR10574">
    <property type="entry name" value="NETRIN/LAMININ-RELATED"/>
    <property type="match status" value="1"/>
</dbReference>
<dbReference type="InterPro" id="IPR056863">
    <property type="entry name" value="LMN_ATRN_NET-like_EGF"/>
</dbReference>
<protein>
    <recommendedName>
        <fullName evidence="6">Laminin EGF-like domain-containing protein</fullName>
    </recommendedName>
</protein>
<dbReference type="GO" id="GO:0005604">
    <property type="term" value="C:basement membrane"/>
    <property type="evidence" value="ECO:0007669"/>
    <property type="project" value="UniProtKB-ARBA"/>
</dbReference>
<dbReference type="SUPFAM" id="SSF57196">
    <property type="entry name" value="EGF/Laminin"/>
    <property type="match status" value="1"/>
</dbReference>
<dbReference type="GO" id="GO:0009887">
    <property type="term" value="P:animal organ morphogenesis"/>
    <property type="evidence" value="ECO:0007669"/>
    <property type="project" value="TreeGrafter"/>
</dbReference>
<evidence type="ECO:0000256" key="4">
    <source>
        <dbReference type="ARBA" id="ARBA00023180"/>
    </source>
</evidence>
<dbReference type="GO" id="GO:0009888">
    <property type="term" value="P:tissue development"/>
    <property type="evidence" value="ECO:0007669"/>
    <property type="project" value="TreeGrafter"/>
</dbReference>
<organism evidence="7 8">
    <name type="scientific">Scleropages formosus</name>
    <name type="common">Asian bonytongue</name>
    <name type="synonym">Osteoglossum formosum</name>
    <dbReference type="NCBI Taxonomy" id="113540"/>
    <lineage>
        <taxon>Eukaryota</taxon>
        <taxon>Metazoa</taxon>
        <taxon>Chordata</taxon>
        <taxon>Craniata</taxon>
        <taxon>Vertebrata</taxon>
        <taxon>Euteleostomi</taxon>
        <taxon>Actinopterygii</taxon>
        <taxon>Neopterygii</taxon>
        <taxon>Teleostei</taxon>
        <taxon>Osteoglossocephala</taxon>
        <taxon>Osteoglossomorpha</taxon>
        <taxon>Osteoglossiformes</taxon>
        <taxon>Osteoglossidae</taxon>
        <taxon>Scleropages</taxon>
    </lineage>
</organism>
<dbReference type="Pfam" id="PF24973">
    <property type="entry name" value="EGF_LMN_ATRN"/>
    <property type="match status" value="1"/>
</dbReference>
<comment type="caution">
    <text evidence="7">The sequence shown here is derived from an EMBL/GenBank/DDBJ whole genome shotgun (WGS) entry which is preliminary data.</text>
</comment>
<dbReference type="InterPro" id="IPR050440">
    <property type="entry name" value="Laminin/Netrin_ECM"/>
</dbReference>
<dbReference type="EMBL" id="JARO02000485">
    <property type="protein sequence ID" value="KPP78396.1"/>
    <property type="molecule type" value="Genomic_DNA"/>
</dbReference>
<evidence type="ECO:0000313" key="7">
    <source>
        <dbReference type="EMBL" id="KPP78396.1"/>
    </source>
</evidence>
<evidence type="ECO:0000256" key="1">
    <source>
        <dbReference type="ARBA" id="ARBA00022729"/>
    </source>
</evidence>
<evidence type="ECO:0000313" key="8">
    <source>
        <dbReference type="Proteomes" id="UP000034805"/>
    </source>
</evidence>
<gene>
    <name evidence="7" type="ORF">Z043_102103</name>
</gene>
<proteinExistence type="predicted"/>
<dbReference type="Proteomes" id="UP000034805">
    <property type="component" value="Unassembled WGS sequence"/>
</dbReference>
<keyword evidence="5" id="KW-0424">Laminin EGF-like domain</keyword>
<dbReference type="CDD" id="cd00055">
    <property type="entry name" value="EGF_Lam"/>
    <property type="match status" value="1"/>
</dbReference>
<sequence length="80" mass="9040">MERTYRCLERELWKEQLLKQATLCRCNGKSNLCVLDSDGVRCLNCQDNTDGRNCESCRPGFYRQTPGDKCLPCNCNSAGG</sequence>
<evidence type="ECO:0000259" key="6">
    <source>
        <dbReference type="PROSITE" id="PS01248"/>
    </source>
</evidence>
<feature type="domain" description="Laminin EGF-like" evidence="6">
    <location>
        <begin position="42"/>
        <end position="75"/>
    </location>
</feature>
<keyword evidence="3" id="KW-1015">Disulfide bond</keyword>
<name>A0A0P7VQB7_SCLFO</name>
<evidence type="ECO:0000256" key="2">
    <source>
        <dbReference type="ARBA" id="ARBA00022737"/>
    </source>
</evidence>
<dbReference type="PROSITE" id="PS01248">
    <property type="entry name" value="EGF_LAM_1"/>
    <property type="match status" value="1"/>
</dbReference>
<dbReference type="InterPro" id="IPR002049">
    <property type="entry name" value="LE_dom"/>
</dbReference>
<evidence type="ECO:0000256" key="3">
    <source>
        <dbReference type="ARBA" id="ARBA00023157"/>
    </source>
</evidence>
<keyword evidence="4" id="KW-0325">Glycoprotein</keyword>
<dbReference type="SMART" id="SM00180">
    <property type="entry name" value="EGF_Lam"/>
    <property type="match status" value="1"/>
</dbReference>
<dbReference type="PANTHER" id="PTHR10574:SF406">
    <property type="entry name" value="LAMININ SUBUNIT ALPHA 5"/>
    <property type="match status" value="1"/>
</dbReference>
<dbReference type="AlphaFoldDB" id="A0A0P7VQB7"/>
<dbReference type="Gene3D" id="2.10.25.10">
    <property type="entry name" value="Laminin"/>
    <property type="match status" value="1"/>
</dbReference>